<evidence type="ECO:0000313" key="2">
    <source>
        <dbReference type="EMBL" id="EIW86539.1"/>
    </source>
</evidence>
<dbReference type="GeneID" id="19209826"/>
<feature type="region of interest" description="Disordered" evidence="1">
    <location>
        <begin position="404"/>
        <end position="438"/>
    </location>
</feature>
<sequence>MYSVSAPVPQINVLPASPPSHNSEPYSPFDALSVSHGKEDDGYRPRHLTPPVASPLHSSPLRPAEARPAKGLDPEQFSALLKQSRERRTSLAGKKGSDLRRELAIKNQRNKQLERRALFLSKLREPPSPTAITLPKTPPESPVLFQCSLPSPGLDSPLAAFETFDHGSEHSDDLLHARRSWVEQVDFRLPQEAAVLVSKPVPKANKPHMPRSKGKRLPSLEEITAHLNVTTSEHTPALVSDCPRTRLPAFLTTQLSHATETQEKATRPVTSVGRLTLPVRRSSDTDIATPRKDAPPASPRLALSPRLQVTTVVVPRTNTFSPCPLTESNLYAFGRESMAREMISTLKRRSPSPLGNKQDTASVPIPRVTVTPPTAPPLESEHHATAAAVAGEKGVDMIKLLRRRTTSHSKSLPSLQINTSVDERKARRRSSPAELHAKGRVGFEHPVLSIPGGF</sequence>
<feature type="compositionally biased region" description="Basic and acidic residues" evidence="1">
    <location>
        <begin position="281"/>
        <end position="294"/>
    </location>
</feature>
<feature type="compositionally biased region" description="Basic and acidic residues" evidence="1">
    <location>
        <begin position="64"/>
        <end position="73"/>
    </location>
</feature>
<dbReference type="RefSeq" id="XP_007762770.1">
    <property type="nucleotide sequence ID" value="XM_007764580.1"/>
</dbReference>
<feature type="region of interest" description="Disordered" evidence="1">
    <location>
        <begin position="1"/>
        <end position="73"/>
    </location>
</feature>
<evidence type="ECO:0000313" key="3">
    <source>
        <dbReference type="Proteomes" id="UP000053558"/>
    </source>
</evidence>
<dbReference type="AlphaFoldDB" id="A0A5M3N552"/>
<dbReference type="OMA" id="CQPWVEQ"/>
<name>A0A5M3N552_CONPW</name>
<accession>A0A5M3N552</accession>
<proteinExistence type="predicted"/>
<protein>
    <submittedName>
        <fullName evidence="2">Uncharacterized protein</fullName>
    </submittedName>
</protein>
<gene>
    <name evidence="2" type="ORF">CONPUDRAFT_78860</name>
</gene>
<evidence type="ECO:0000256" key="1">
    <source>
        <dbReference type="SAM" id="MobiDB-lite"/>
    </source>
</evidence>
<dbReference type="KEGG" id="cput:CONPUDRAFT_78860"/>
<feature type="region of interest" description="Disordered" evidence="1">
    <location>
        <begin position="347"/>
        <end position="367"/>
    </location>
</feature>
<reference evidence="3" key="1">
    <citation type="journal article" date="2012" name="Science">
        <title>The Paleozoic origin of enzymatic lignin decomposition reconstructed from 31 fungal genomes.</title>
        <authorList>
            <person name="Floudas D."/>
            <person name="Binder M."/>
            <person name="Riley R."/>
            <person name="Barry K."/>
            <person name="Blanchette R.A."/>
            <person name="Henrissat B."/>
            <person name="Martinez A.T."/>
            <person name="Otillar R."/>
            <person name="Spatafora J.W."/>
            <person name="Yadav J.S."/>
            <person name="Aerts A."/>
            <person name="Benoit I."/>
            <person name="Boyd A."/>
            <person name="Carlson A."/>
            <person name="Copeland A."/>
            <person name="Coutinho P.M."/>
            <person name="de Vries R.P."/>
            <person name="Ferreira P."/>
            <person name="Findley K."/>
            <person name="Foster B."/>
            <person name="Gaskell J."/>
            <person name="Glotzer D."/>
            <person name="Gorecki P."/>
            <person name="Heitman J."/>
            <person name="Hesse C."/>
            <person name="Hori C."/>
            <person name="Igarashi K."/>
            <person name="Jurgens J.A."/>
            <person name="Kallen N."/>
            <person name="Kersten P."/>
            <person name="Kohler A."/>
            <person name="Kuees U."/>
            <person name="Kumar T.K.A."/>
            <person name="Kuo A."/>
            <person name="LaButti K."/>
            <person name="Larrondo L.F."/>
            <person name="Lindquist E."/>
            <person name="Ling A."/>
            <person name="Lombard V."/>
            <person name="Lucas S."/>
            <person name="Lundell T."/>
            <person name="Martin R."/>
            <person name="McLaughlin D.J."/>
            <person name="Morgenstern I."/>
            <person name="Morin E."/>
            <person name="Murat C."/>
            <person name="Nagy L.G."/>
            <person name="Nolan M."/>
            <person name="Ohm R.A."/>
            <person name="Patyshakuliyeva A."/>
            <person name="Rokas A."/>
            <person name="Ruiz-Duenas F.J."/>
            <person name="Sabat G."/>
            <person name="Salamov A."/>
            <person name="Samejima M."/>
            <person name="Schmutz J."/>
            <person name="Slot J.C."/>
            <person name="St John F."/>
            <person name="Stenlid J."/>
            <person name="Sun H."/>
            <person name="Sun S."/>
            <person name="Syed K."/>
            <person name="Tsang A."/>
            <person name="Wiebenga A."/>
            <person name="Young D."/>
            <person name="Pisabarro A."/>
            <person name="Eastwood D.C."/>
            <person name="Martin F."/>
            <person name="Cullen D."/>
            <person name="Grigoriev I.V."/>
            <person name="Hibbett D.S."/>
        </authorList>
    </citation>
    <scope>NUCLEOTIDE SEQUENCE [LARGE SCALE GENOMIC DNA]</scope>
    <source>
        <strain evidence="3">RWD-64-598 SS2</strain>
    </source>
</reference>
<feature type="region of interest" description="Disordered" evidence="1">
    <location>
        <begin position="280"/>
        <end position="300"/>
    </location>
</feature>
<dbReference type="Proteomes" id="UP000053558">
    <property type="component" value="Unassembled WGS sequence"/>
</dbReference>
<comment type="caution">
    <text evidence="2">The sequence shown here is derived from an EMBL/GenBank/DDBJ whole genome shotgun (WGS) entry which is preliminary data.</text>
</comment>
<feature type="compositionally biased region" description="Polar residues" evidence="1">
    <location>
        <begin position="408"/>
        <end position="420"/>
    </location>
</feature>
<dbReference type="OrthoDB" id="3250108at2759"/>
<organism evidence="2 3">
    <name type="scientific">Coniophora puteana (strain RWD-64-598)</name>
    <name type="common">Brown rot fungus</name>
    <dbReference type="NCBI Taxonomy" id="741705"/>
    <lineage>
        <taxon>Eukaryota</taxon>
        <taxon>Fungi</taxon>
        <taxon>Dikarya</taxon>
        <taxon>Basidiomycota</taxon>
        <taxon>Agaricomycotina</taxon>
        <taxon>Agaricomycetes</taxon>
        <taxon>Agaricomycetidae</taxon>
        <taxon>Boletales</taxon>
        <taxon>Coniophorineae</taxon>
        <taxon>Coniophoraceae</taxon>
        <taxon>Coniophora</taxon>
    </lineage>
</organism>
<dbReference type="EMBL" id="JH711573">
    <property type="protein sequence ID" value="EIW86539.1"/>
    <property type="molecule type" value="Genomic_DNA"/>
</dbReference>
<keyword evidence="3" id="KW-1185">Reference proteome</keyword>